<dbReference type="STRING" id="883158.HMPREF9140_00041"/>
<organism evidence="1 2">
    <name type="scientific">Prevotella micans F0438</name>
    <dbReference type="NCBI Taxonomy" id="883158"/>
    <lineage>
        <taxon>Bacteria</taxon>
        <taxon>Pseudomonadati</taxon>
        <taxon>Bacteroidota</taxon>
        <taxon>Bacteroidia</taxon>
        <taxon>Bacteroidales</taxon>
        <taxon>Prevotellaceae</taxon>
        <taxon>Prevotella</taxon>
    </lineage>
</organism>
<dbReference type="Proteomes" id="UP000016023">
    <property type="component" value="Unassembled WGS sequence"/>
</dbReference>
<accession>H1PZF3</accession>
<dbReference type="eggNOG" id="ENOG502ZRFQ">
    <property type="taxonomic scope" value="Bacteria"/>
</dbReference>
<proteinExistence type="predicted"/>
<evidence type="ECO:0000313" key="1">
    <source>
        <dbReference type="EMBL" id="EHO74998.1"/>
    </source>
</evidence>
<evidence type="ECO:0000313" key="2">
    <source>
        <dbReference type="Proteomes" id="UP000016023"/>
    </source>
</evidence>
<dbReference type="AlphaFoldDB" id="H1PZF3"/>
<dbReference type="PATRIC" id="fig|883158.3.peg.44"/>
<name>H1PZF3_9BACT</name>
<protein>
    <submittedName>
        <fullName evidence="1">Uncharacterized protein</fullName>
    </submittedName>
</protein>
<reference evidence="1 2" key="1">
    <citation type="submission" date="2011-12" db="EMBL/GenBank/DDBJ databases">
        <title>The Genome Sequence of Prevotella micans F0438.</title>
        <authorList>
            <consortium name="The Broad Institute Genome Sequencing Platform"/>
            <person name="Earl A."/>
            <person name="Ward D."/>
            <person name="Feldgarden M."/>
            <person name="Gevers D."/>
            <person name="Izard J."/>
            <person name="Baranova O.V."/>
            <person name="Blanton J.M."/>
            <person name="Wade W.G."/>
            <person name="Dewhirst F.E."/>
            <person name="Young S.K."/>
            <person name="Zeng Q."/>
            <person name="Gargeya S."/>
            <person name="Fitzgerald M."/>
            <person name="Haas B."/>
            <person name="Abouelleil A."/>
            <person name="Alvarado L."/>
            <person name="Arachchi H.M."/>
            <person name="Berlin A."/>
            <person name="Chapman S.B."/>
            <person name="Gearin G."/>
            <person name="Goldberg J."/>
            <person name="Griggs A."/>
            <person name="Gujja S."/>
            <person name="Hansen M."/>
            <person name="Heiman D."/>
            <person name="Howarth C."/>
            <person name="Larimer J."/>
            <person name="Lui A."/>
            <person name="MacDonald P.J.P."/>
            <person name="McCowen C."/>
            <person name="Montmayeur A."/>
            <person name="Murphy C."/>
            <person name="Neiman D."/>
            <person name="Pearson M."/>
            <person name="Priest M."/>
            <person name="Roberts A."/>
            <person name="Saif S."/>
            <person name="Shea T."/>
            <person name="Sisk P."/>
            <person name="Stolte C."/>
            <person name="Sykes S."/>
            <person name="Wortman J."/>
            <person name="Nusbaum C."/>
            <person name="Birren B."/>
        </authorList>
    </citation>
    <scope>NUCLEOTIDE SEQUENCE [LARGE SCALE GENOMIC DNA]</scope>
    <source>
        <strain evidence="1 2">F0438</strain>
    </source>
</reference>
<keyword evidence="2" id="KW-1185">Reference proteome</keyword>
<dbReference type="RefSeq" id="WP_006950882.1">
    <property type="nucleotide sequence ID" value="NZ_JH594521.1"/>
</dbReference>
<dbReference type="HOGENOM" id="CLU_930195_0_0_10"/>
<sequence length="297" mass="35544">MNIFQRLRETLFRVYNRPSLGRWEHAPHLERPIYGVYHIMLGHGWQSLAQAQFRSLKSSGLLDASNKLFVSCITTEHGNEQDLKAVLNSQKVEIISSTGNQKRYEYPALEFIKQLCDSEDCFVYYFHSKGISYQAIDSSDRLFRSFCRKIVAWREMLEYFIFNKWHVAVNVLATEYDTYSAYRWPPRNYTMYSGNFWWATAEHIRRLPAFNTSVIESNRFYSEVWLFEKQHRQFSAFDTIADLYFVRLPRSIYAGARTRLIDAITFVVTYNWRKFQKHALNINYKQRCQKRFQQLKD</sequence>
<comment type="caution">
    <text evidence="1">The sequence shown here is derived from an EMBL/GenBank/DDBJ whole genome shotgun (WGS) entry which is preliminary data.</text>
</comment>
<gene>
    <name evidence="1" type="ORF">HMPREF9140_00041</name>
</gene>
<dbReference type="EMBL" id="AGWK01000001">
    <property type="protein sequence ID" value="EHO74998.1"/>
    <property type="molecule type" value="Genomic_DNA"/>
</dbReference>